<comment type="subcellular location">
    <subcellularLocation>
        <location evidence="1">Endoplasmic reticulum membrane</location>
        <topology evidence="1">Multi-pass membrane protein</topology>
    </subcellularLocation>
</comment>
<feature type="transmembrane region" description="Helical" evidence="14">
    <location>
        <begin position="351"/>
        <end position="370"/>
    </location>
</feature>
<evidence type="ECO:0000256" key="10">
    <source>
        <dbReference type="ARBA" id="ARBA00023209"/>
    </source>
</evidence>
<evidence type="ECO:0000256" key="6">
    <source>
        <dbReference type="ARBA" id="ARBA00022824"/>
    </source>
</evidence>
<gene>
    <name evidence="15" type="ORF">ECRASSUSDP1_LOCUS12442</name>
</gene>
<evidence type="ECO:0000256" key="12">
    <source>
        <dbReference type="ARBA" id="ARBA00025707"/>
    </source>
</evidence>
<keyword evidence="4" id="KW-0808">Transferase</keyword>
<keyword evidence="10" id="KW-0594">Phospholipid biosynthesis</keyword>
<evidence type="ECO:0000256" key="1">
    <source>
        <dbReference type="ARBA" id="ARBA00004477"/>
    </source>
</evidence>
<evidence type="ECO:0000313" key="16">
    <source>
        <dbReference type="Proteomes" id="UP001295684"/>
    </source>
</evidence>
<dbReference type="GO" id="GO:0005789">
    <property type="term" value="C:endoplasmic reticulum membrane"/>
    <property type="evidence" value="ECO:0007669"/>
    <property type="project" value="UniProtKB-SubCell"/>
</dbReference>
<evidence type="ECO:0000256" key="14">
    <source>
        <dbReference type="SAM" id="Phobius"/>
    </source>
</evidence>
<evidence type="ECO:0000256" key="5">
    <source>
        <dbReference type="ARBA" id="ARBA00022692"/>
    </source>
</evidence>
<evidence type="ECO:0000256" key="8">
    <source>
        <dbReference type="ARBA" id="ARBA00023098"/>
    </source>
</evidence>
<dbReference type="Proteomes" id="UP001295684">
    <property type="component" value="Unassembled WGS sequence"/>
</dbReference>
<comment type="pathway">
    <text evidence="2">Lipid metabolism.</text>
</comment>
<evidence type="ECO:0000256" key="11">
    <source>
        <dbReference type="ARBA" id="ARBA00023264"/>
    </source>
</evidence>
<keyword evidence="5 14" id="KW-0812">Transmembrane</keyword>
<dbReference type="Pfam" id="PF03034">
    <property type="entry name" value="PSS"/>
    <property type="match status" value="1"/>
</dbReference>
<dbReference type="GO" id="GO:0006659">
    <property type="term" value="P:phosphatidylserine biosynthetic process"/>
    <property type="evidence" value="ECO:0007669"/>
    <property type="project" value="InterPro"/>
</dbReference>
<comment type="pathway">
    <text evidence="12">Phospholipid metabolism.</text>
</comment>
<feature type="transmembrane region" description="Helical" evidence="14">
    <location>
        <begin position="255"/>
        <end position="273"/>
    </location>
</feature>
<keyword evidence="7 14" id="KW-1133">Transmembrane helix</keyword>
<dbReference type="PANTHER" id="PTHR15362">
    <property type="entry name" value="PHOSPHATIDYLINOSITOL SYNTHASE"/>
    <property type="match status" value="1"/>
</dbReference>
<keyword evidence="8" id="KW-0443">Lipid metabolism</keyword>
<evidence type="ECO:0000256" key="7">
    <source>
        <dbReference type="ARBA" id="ARBA00022989"/>
    </source>
</evidence>
<evidence type="ECO:0000256" key="4">
    <source>
        <dbReference type="ARBA" id="ARBA00022679"/>
    </source>
</evidence>
<evidence type="ECO:0000256" key="2">
    <source>
        <dbReference type="ARBA" id="ARBA00005189"/>
    </source>
</evidence>
<keyword evidence="3" id="KW-0444">Lipid biosynthesis</keyword>
<keyword evidence="9 14" id="KW-0472">Membrane</keyword>
<evidence type="ECO:0000256" key="9">
    <source>
        <dbReference type="ARBA" id="ARBA00023136"/>
    </source>
</evidence>
<dbReference type="AlphaFoldDB" id="A0AAD1UQD4"/>
<feature type="transmembrane region" description="Helical" evidence="14">
    <location>
        <begin position="80"/>
        <end position="102"/>
    </location>
</feature>
<accession>A0AAD1UQD4</accession>
<feature type="transmembrane region" description="Helical" evidence="14">
    <location>
        <begin position="12"/>
        <end position="30"/>
    </location>
</feature>
<feature type="compositionally biased region" description="Basic residues" evidence="13">
    <location>
        <begin position="393"/>
        <end position="409"/>
    </location>
</feature>
<evidence type="ECO:0000256" key="13">
    <source>
        <dbReference type="SAM" id="MobiDB-lite"/>
    </source>
</evidence>
<reference evidence="15" key="1">
    <citation type="submission" date="2023-07" db="EMBL/GenBank/DDBJ databases">
        <authorList>
            <consortium name="AG Swart"/>
            <person name="Singh M."/>
            <person name="Singh A."/>
            <person name="Seah K."/>
            <person name="Emmerich C."/>
        </authorList>
    </citation>
    <scope>NUCLEOTIDE SEQUENCE</scope>
    <source>
        <strain evidence="15">DP1</strain>
    </source>
</reference>
<feature type="region of interest" description="Disordered" evidence="13">
    <location>
        <begin position="385"/>
        <end position="409"/>
    </location>
</feature>
<dbReference type="InterPro" id="IPR004277">
    <property type="entry name" value="PSS"/>
</dbReference>
<name>A0AAD1UQD4_EUPCR</name>
<evidence type="ECO:0000256" key="3">
    <source>
        <dbReference type="ARBA" id="ARBA00022516"/>
    </source>
</evidence>
<dbReference type="EMBL" id="CAMPGE010012350">
    <property type="protein sequence ID" value="CAI2371122.1"/>
    <property type="molecule type" value="Genomic_DNA"/>
</dbReference>
<feature type="transmembrane region" description="Helical" evidence="14">
    <location>
        <begin position="51"/>
        <end position="68"/>
    </location>
</feature>
<sequence length="409" mass="49002">MPKEEGCKPCSWFPIITFYGVFGAILYFGYQNVDEEATTDAEASTFRTQNIRRAFLAILVVYFGHRVFNDNIYSMFKPFNRIFSIFGNTCYLYLYLLVFVYMMNHYDARKMWGFVKSRLDKPVTKEYHTYDDDCTINWYNIIDNMDHYFLAHFTNWFLAAVILRDSYLLHFWSLLDEILELSAQHRLPHFRECLWYHVFHNFLLTNTPGIILGLKFMKFLGLKEYDWLGRKDKSSIREWRVFNCHYRFGGIIQMYFIISANFLTGFFMINVLWLPPLSIPTVTRMYIWFLLGNISFKEGYNVLESKDDPKRRNEYNDPSNRWVTYGIVILEIAISLKFVRDAGNLTEDPMPMYVIIFWSIILPLLVGYYIHLRWIRNTDKEFEEQHLTPPSKKSVKKNGFKRSTDKKRR</sequence>
<proteinExistence type="predicted"/>
<organism evidence="15 16">
    <name type="scientific">Euplotes crassus</name>
    <dbReference type="NCBI Taxonomy" id="5936"/>
    <lineage>
        <taxon>Eukaryota</taxon>
        <taxon>Sar</taxon>
        <taxon>Alveolata</taxon>
        <taxon>Ciliophora</taxon>
        <taxon>Intramacronucleata</taxon>
        <taxon>Spirotrichea</taxon>
        <taxon>Hypotrichia</taxon>
        <taxon>Euplotida</taxon>
        <taxon>Euplotidae</taxon>
        <taxon>Moneuplotes</taxon>
    </lineage>
</organism>
<dbReference type="PANTHER" id="PTHR15362:SF7">
    <property type="entry name" value="PHOSPHATIDYLSERINE SYNTHASE 2"/>
    <property type="match status" value="1"/>
</dbReference>
<dbReference type="GO" id="GO:0106245">
    <property type="term" value="F:L-serine-phosphatidylethanolamine phosphatidyltransferase activity"/>
    <property type="evidence" value="ECO:0007669"/>
    <property type="project" value="InterPro"/>
</dbReference>
<protein>
    <submittedName>
        <fullName evidence="15">Uncharacterized protein</fullName>
    </submittedName>
</protein>
<keyword evidence="16" id="KW-1185">Reference proteome</keyword>
<keyword evidence="6" id="KW-0256">Endoplasmic reticulum</keyword>
<comment type="caution">
    <text evidence="15">The sequence shown here is derived from an EMBL/GenBank/DDBJ whole genome shotgun (WGS) entry which is preliminary data.</text>
</comment>
<evidence type="ECO:0000313" key="15">
    <source>
        <dbReference type="EMBL" id="CAI2371122.1"/>
    </source>
</evidence>
<keyword evidence="11" id="KW-1208">Phospholipid metabolism</keyword>